<dbReference type="Proteomes" id="UP000394068">
    <property type="component" value="Unassembled WGS sequence"/>
</dbReference>
<proteinExistence type="predicted"/>
<name>A0A4U9XJW5_9STRE</name>
<protein>
    <submittedName>
        <fullName evidence="1">DNA relaxase nicK</fullName>
    </submittedName>
</protein>
<gene>
    <name evidence="1" type="ORF">NCTC5386_00374</name>
</gene>
<evidence type="ECO:0000313" key="2">
    <source>
        <dbReference type="Proteomes" id="UP000394068"/>
    </source>
</evidence>
<dbReference type="EMBL" id="CABEHT010000001">
    <property type="protein sequence ID" value="VTS12561.1"/>
    <property type="molecule type" value="Genomic_DNA"/>
</dbReference>
<evidence type="ECO:0000313" key="1">
    <source>
        <dbReference type="EMBL" id="VTS12561.1"/>
    </source>
</evidence>
<reference evidence="1 2" key="1">
    <citation type="submission" date="2019-05" db="EMBL/GenBank/DDBJ databases">
        <authorList>
            <consortium name="Pathogen Informatics"/>
        </authorList>
    </citation>
    <scope>NUCLEOTIDE SEQUENCE [LARGE SCALE GENOMIC DNA]</scope>
    <source>
        <strain evidence="1 2">NCTC5386</strain>
    </source>
</reference>
<dbReference type="AlphaFoldDB" id="A0A4U9XJW5"/>
<organism evidence="1 2">
    <name type="scientific">Streptococcus pseudoporcinus</name>
    <dbReference type="NCBI Taxonomy" id="361101"/>
    <lineage>
        <taxon>Bacteria</taxon>
        <taxon>Bacillati</taxon>
        <taxon>Bacillota</taxon>
        <taxon>Bacilli</taxon>
        <taxon>Lactobacillales</taxon>
        <taxon>Streptococcaceae</taxon>
        <taxon>Streptococcus</taxon>
    </lineage>
</organism>
<accession>A0A4U9XJW5</accession>
<sequence length="38" mass="4333">MENSVRIDYFAVTVKDVPPEEVLEDILLIPQDKFALNA</sequence>